<dbReference type="AlphaFoldDB" id="A0AAV4YAP3"/>
<keyword evidence="2" id="KW-1185">Reference proteome</keyword>
<evidence type="ECO:0000313" key="2">
    <source>
        <dbReference type="Proteomes" id="UP001054945"/>
    </source>
</evidence>
<dbReference type="Proteomes" id="UP001054945">
    <property type="component" value="Unassembled WGS sequence"/>
</dbReference>
<gene>
    <name evidence="1" type="ORF">CEXT_622021</name>
</gene>
<dbReference type="EMBL" id="BPLR01001578">
    <property type="protein sequence ID" value="GIZ03264.1"/>
    <property type="molecule type" value="Genomic_DNA"/>
</dbReference>
<name>A0AAV4YAP3_CAEEX</name>
<protein>
    <submittedName>
        <fullName evidence="1">Uncharacterized protein</fullName>
    </submittedName>
</protein>
<evidence type="ECO:0000313" key="1">
    <source>
        <dbReference type="EMBL" id="GIZ03264.1"/>
    </source>
</evidence>
<comment type="caution">
    <text evidence="1">The sequence shown here is derived from an EMBL/GenBank/DDBJ whole genome shotgun (WGS) entry which is preliminary data.</text>
</comment>
<reference evidence="1 2" key="1">
    <citation type="submission" date="2021-06" db="EMBL/GenBank/DDBJ databases">
        <title>Caerostris extrusa draft genome.</title>
        <authorList>
            <person name="Kono N."/>
            <person name="Arakawa K."/>
        </authorList>
    </citation>
    <scope>NUCLEOTIDE SEQUENCE [LARGE SCALE GENOMIC DNA]</scope>
</reference>
<proteinExistence type="predicted"/>
<organism evidence="1 2">
    <name type="scientific">Caerostris extrusa</name>
    <name type="common">Bark spider</name>
    <name type="synonym">Caerostris bankana</name>
    <dbReference type="NCBI Taxonomy" id="172846"/>
    <lineage>
        <taxon>Eukaryota</taxon>
        <taxon>Metazoa</taxon>
        <taxon>Ecdysozoa</taxon>
        <taxon>Arthropoda</taxon>
        <taxon>Chelicerata</taxon>
        <taxon>Arachnida</taxon>
        <taxon>Araneae</taxon>
        <taxon>Araneomorphae</taxon>
        <taxon>Entelegynae</taxon>
        <taxon>Araneoidea</taxon>
        <taxon>Araneidae</taxon>
        <taxon>Caerostris</taxon>
    </lineage>
</organism>
<sequence>MSLKVQSTERRISILSISPSGANYYLGCGTNAMRHTLTNPKYNGTDGFVGKAAIRPVWFRRDSFESESETRPKGSLFLNRFFS</sequence>
<accession>A0AAV4YAP3</accession>